<dbReference type="GO" id="GO:0009072">
    <property type="term" value="P:aromatic amino acid metabolic process"/>
    <property type="evidence" value="ECO:0007669"/>
    <property type="project" value="InterPro"/>
</dbReference>
<keyword evidence="3 7" id="KW-0479">Metal-binding</keyword>
<keyword evidence="5 7" id="KW-0408">Iron</keyword>
<comment type="similarity">
    <text evidence="2">Belongs to the biopterin-dependent aromatic amino acid hydroxylase family.</text>
</comment>
<accession>W0EZT3</accession>
<reference evidence="9 10" key="1">
    <citation type="submission" date="2013-12" db="EMBL/GenBank/DDBJ databases">
        <authorList>
            <consortium name="DOE Joint Genome Institute"/>
            <person name="Eisen J."/>
            <person name="Huntemann M."/>
            <person name="Han J."/>
            <person name="Chen A."/>
            <person name="Kyrpides N."/>
            <person name="Mavromatis K."/>
            <person name="Markowitz V."/>
            <person name="Palaniappan K."/>
            <person name="Ivanova N."/>
            <person name="Schaumberg A."/>
            <person name="Pati A."/>
            <person name="Liolios K."/>
            <person name="Nordberg H.P."/>
            <person name="Cantor M.N."/>
            <person name="Hua S.X."/>
            <person name="Woyke T."/>
        </authorList>
    </citation>
    <scope>NUCLEOTIDE SEQUENCE [LARGE SCALE GENOMIC DNA]</scope>
    <source>
        <strain evidence="10">DSM 19437</strain>
    </source>
</reference>
<dbReference type="STRING" id="929713.NIASO_04770"/>
<keyword evidence="4" id="KW-0560">Oxidoreductase</keyword>
<evidence type="ECO:0000259" key="8">
    <source>
        <dbReference type="PROSITE" id="PS51410"/>
    </source>
</evidence>
<evidence type="ECO:0000256" key="3">
    <source>
        <dbReference type="ARBA" id="ARBA00022723"/>
    </source>
</evidence>
<dbReference type="EMBL" id="CP007035">
    <property type="protein sequence ID" value="AHF14689.1"/>
    <property type="molecule type" value="Genomic_DNA"/>
</dbReference>
<evidence type="ECO:0000313" key="10">
    <source>
        <dbReference type="Proteomes" id="UP000003586"/>
    </source>
</evidence>
<evidence type="ECO:0000256" key="1">
    <source>
        <dbReference type="ARBA" id="ARBA00001954"/>
    </source>
</evidence>
<feature type="binding site" evidence="7">
    <location>
        <position position="129"/>
    </location>
    <ligand>
        <name>Fe cation</name>
        <dbReference type="ChEBI" id="CHEBI:24875"/>
    </ligand>
</feature>
<evidence type="ECO:0000313" key="9">
    <source>
        <dbReference type="EMBL" id="AHF14689.1"/>
    </source>
</evidence>
<feature type="domain" description="Biopterin-dependent aromatic amino acid hydroxylase family profile" evidence="8">
    <location>
        <begin position="1"/>
        <end position="340"/>
    </location>
</feature>
<dbReference type="Pfam" id="PF00351">
    <property type="entry name" value="Biopterin_H"/>
    <property type="match status" value="2"/>
</dbReference>
<dbReference type="KEGG" id="nso:NIASO_04770"/>
<dbReference type="SUPFAM" id="SSF56534">
    <property type="entry name" value="Aromatic aminoacid monoxygenases, catalytic and oligomerization domains"/>
    <property type="match status" value="1"/>
</dbReference>
<dbReference type="PANTHER" id="PTHR11473">
    <property type="entry name" value="AROMATIC AMINO ACID HYDROXYLASE"/>
    <property type="match status" value="1"/>
</dbReference>
<dbReference type="Gene3D" id="1.20.58.690">
    <property type="match status" value="1"/>
</dbReference>
<protein>
    <submittedName>
        <fullName evidence="9">Phenylalanine 4-monooxygenase</fullName>
    </submittedName>
</protein>
<evidence type="ECO:0000256" key="2">
    <source>
        <dbReference type="ARBA" id="ARBA00009712"/>
    </source>
</evidence>
<evidence type="ECO:0000256" key="7">
    <source>
        <dbReference type="PIRSR" id="PIRSR601273-2"/>
    </source>
</evidence>
<feature type="binding site" evidence="7">
    <location>
        <position position="219"/>
    </location>
    <ligand>
        <name>Fe cation</name>
        <dbReference type="ChEBI" id="CHEBI:24875"/>
    </ligand>
</feature>
<dbReference type="Proteomes" id="UP000003586">
    <property type="component" value="Chromosome"/>
</dbReference>
<dbReference type="AlphaFoldDB" id="W0EZT3"/>
<dbReference type="InterPro" id="IPR036329">
    <property type="entry name" value="Aro-AA_hydroxylase_C_sf"/>
</dbReference>
<comment type="cofactor">
    <cofactor evidence="1 7">
        <name>Fe(2+)</name>
        <dbReference type="ChEBI" id="CHEBI:29033"/>
    </cofactor>
</comment>
<dbReference type="InterPro" id="IPR001273">
    <property type="entry name" value="ArAA_hydroxylase"/>
</dbReference>
<name>W0EZT3_9BACT</name>
<proteinExistence type="inferred from homology"/>
<dbReference type="GO" id="GO:0016714">
    <property type="term" value="F:oxidoreductase activity, acting on paired donors, with incorporation or reduction of molecular oxygen, reduced pteridine as one donor, and incorporation of one atom of oxygen"/>
    <property type="evidence" value="ECO:0007669"/>
    <property type="project" value="InterPro"/>
</dbReference>
<dbReference type="InterPro" id="IPR019774">
    <property type="entry name" value="Aromatic-AA_hydroxylase_C"/>
</dbReference>
<evidence type="ECO:0000256" key="4">
    <source>
        <dbReference type="ARBA" id="ARBA00023002"/>
    </source>
</evidence>
<feature type="binding site" evidence="7">
    <location>
        <position position="134"/>
    </location>
    <ligand>
        <name>Fe cation</name>
        <dbReference type="ChEBI" id="CHEBI:24875"/>
    </ligand>
</feature>
<dbReference type="eggNOG" id="COG3186">
    <property type="taxonomic scope" value="Bacteria"/>
</dbReference>
<keyword evidence="6 9" id="KW-0503">Monooxygenase</keyword>
<keyword evidence="10" id="KW-1185">Reference proteome</keyword>
<dbReference type="NCBIfam" id="NF010657">
    <property type="entry name" value="PRK14056.1"/>
    <property type="match status" value="1"/>
</dbReference>
<dbReference type="InterPro" id="IPR036951">
    <property type="entry name" value="ArAA_hydroxylase_sf"/>
</dbReference>
<dbReference type="PANTHER" id="PTHR11473:SF24">
    <property type="entry name" value="PHENYLALANINE-4-HYDROXYLASE"/>
    <property type="match status" value="1"/>
</dbReference>
<evidence type="ECO:0000256" key="5">
    <source>
        <dbReference type="ARBA" id="ARBA00023004"/>
    </source>
</evidence>
<dbReference type="GO" id="GO:0005506">
    <property type="term" value="F:iron ion binding"/>
    <property type="evidence" value="ECO:0007669"/>
    <property type="project" value="InterPro"/>
</dbReference>
<dbReference type="PROSITE" id="PS51410">
    <property type="entry name" value="BH4_AAA_HYDROXYL_2"/>
    <property type="match status" value="1"/>
</dbReference>
<dbReference type="HOGENOM" id="CLU_034458_0_0_10"/>
<sequence length="585" mass="65966">MNNYSNNLIDKLPHHLKQYIVEQHYEHYTSVDHAVWRYVMRQNYRYLKDVAYYPYIPGLKKAGLTIEHIPDLQTMNDHLKQIGWGAVTVNGFIPSQAFMEFQAYRVLIVAADIRQIEHIEYTPAPDIIHESAGHAPIIGEPEYAAYLQFTGEVGTKAMLSKKDQELFEAIRKLAVLKELAGTSERAIKTAEEALRHIQQNMGAPSEMALLARLHWWTVEYGLIGTLEDHKIYGAGLLSSIGESVSCMQPEVKKILYTIDAVNYPYDITKPQPQLFVTPDFQNLVQVLGAFADTLSYRKGGSESIQKAIDCGLVCTAVYSSGLQVSGVFAATEIDELTYIQTTGPTALAFADKEVSGHSKQVHQKGFGSPVGKLKDYDLPLETFTIEALKNSGVEKEKNAVLRFQSGIEVSGRVVDLLIYDEKPVLISFIDCTVTDTISGRRLFEPEWGKYDMAVGEKIVSVFSGAADKDAYEQITIIPKEMPRSKYTKETLRLHALYQQVRAIREGREAESALAAIWQELQQKYEQDWLCPLELLEILKDRSINSEMQKEIEGHLQKMKADHEELSKLIEDGLHTLGHIELLPGR</sequence>
<evidence type="ECO:0000256" key="6">
    <source>
        <dbReference type="ARBA" id="ARBA00023033"/>
    </source>
</evidence>
<organism evidence="9 10">
    <name type="scientific">Niabella soli DSM 19437</name>
    <dbReference type="NCBI Taxonomy" id="929713"/>
    <lineage>
        <taxon>Bacteria</taxon>
        <taxon>Pseudomonadati</taxon>
        <taxon>Bacteroidota</taxon>
        <taxon>Chitinophagia</taxon>
        <taxon>Chitinophagales</taxon>
        <taxon>Chitinophagaceae</taxon>
        <taxon>Niabella</taxon>
    </lineage>
</organism>
<dbReference type="OrthoDB" id="9780502at2"/>
<gene>
    <name evidence="9" type="ORF">NIASO_04770</name>
</gene>
<dbReference type="RefSeq" id="WP_008583162.1">
    <property type="nucleotide sequence ID" value="NZ_CP007035.1"/>
</dbReference>
<dbReference type="Gene3D" id="1.10.800.10">
    <property type="entry name" value="Aromatic amino acid hydroxylase"/>
    <property type="match status" value="1"/>
</dbReference>